<accession>A0A1I6YWH9</accession>
<dbReference type="RefSeq" id="WP_091691802.1">
    <property type="nucleotide sequence ID" value="NZ_FPBF01000001.1"/>
</dbReference>
<evidence type="ECO:0000313" key="2">
    <source>
        <dbReference type="EMBL" id="SFT54873.1"/>
    </source>
</evidence>
<dbReference type="AlphaFoldDB" id="A0A1I6YWH9"/>
<dbReference type="Gene3D" id="3.40.50.720">
    <property type="entry name" value="NAD(P)-binding Rossmann-like Domain"/>
    <property type="match status" value="1"/>
</dbReference>
<keyword evidence="1" id="KW-0560">Oxidoreductase</keyword>
<dbReference type="GO" id="GO:0016491">
    <property type="term" value="F:oxidoreductase activity"/>
    <property type="evidence" value="ECO:0007669"/>
    <property type="project" value="UniProtKB-KW"/>
</dbReference>
<dbReference type="CDD" id="cd05327">
    <property type="entry name" value="retinol-DH_like_SDR_c_like"/>
    <property type="match status" value="1"/>
</dbReference>
<dbReference type="Pfam" id="PF00106">
    <property type="entry name" value="adh_short"/>
    <property type="match status" value="1"/>
</dbReference>
<reference evidence="3" key="1">
    <citation type="submission" date="2016-10" db="EMBL/GenBank/DDBJ databases">
        <authorList>
            <person name="Varghese N."/>
            <person name="Submissions S."/>
        </authorList>
    </citation>
    <scope>NUCLEOTIDE SEQUENCE [LARGE SCALE GENOMIC DNA]</scope>
    <source>
        <strain evidence="3">DSM 23445</strain>
    </source>
</reference>
<organism evidence="2 3">
    <name type="scientific">Algoriphagus locisalis</name>
    <dbReference type="NCBI Taxonomy" id="305507"/>
    <lineage>
        <taxon>Bacteria</taxon>
        <taxon>Pseudomonadati</taxon>
        <taxon>Bacteroidota</taxon>
        <taxon>Cytophagia</taxon>
        <taxon>Cytophagales</taxon>
        <taxon>Cyclobacteriaceae</taxon>
        <taxon>Algoriphagus</taxon>
    </lineage>
</organism>
<proteinExistence type="predicted"/>
<dbReference type="NCBIfam" id="NF004846">
    <property type="entry name" value="PRK06197.1"/>
    <property type="match status" value="1"/>
</dbReference>
<keyword evidence="3" id="KW-1185">Reference proteome</keyword>
<dbReference type="SUPFAM" id="SSF51735">
    <property type="entry name" value="NAD(P)-binding Rossmann-fold domains"/>
    <property type="match status" value="1"/>
</dbReference>
<dbReference type="PRINTS" id="PR00081">
    <property type="entry name" value="GDHRDH"/>
</dbReference>
<dbReference type="EMBL" id="FPBF01000001">
    <property type="protein sequence ID" value="SFT54873.1"/>
    <property type="molecule type" value="Genomic_DNA"/>
</dbReference>
<evidence type="ECO:0000256" key="1">
    <source>
        <dbReference type="ARBA" id="ARBA00023002"/>
    </source>
</evidence>
<dbReference type="STRING" id="305507.SAMN04489724_1273"/>
<protein>
    <submittedName>
        <fullName evidence="2">NAD(P)-dependent dehydrogenase, short-chain alcohol dehydrogenase family</fullName>
    </submittedName>
</protein>
<dbReference type="Proteomes" id="UP000199673">
    <property type="component" value="Unassembled WGS sequence"/>
</dbReference>
<sequence length="303" mass="33243">MKTFKLESIPSQKGKVAVVTGGNIGLGYETALALAQKETTVILACRSLNKAQKAKQDILKKVPKADLEIILLDLNSLNSVREFSKEFSRKYSRLDFLIANAGIMMPPFQTTEDGFESQFGVNYLSHFLLVNLLFPLIKKTADSRVVLLSSLAHKSGSINFDDLNSKRSYSAWKAYAQSKLACLIFAYELHRRSEDASSDVKALAAHPGYSNTNLFKFLPKFALSLFSPLSSVIGQNAKSGALPTLRAVLDLEVKGGEYFGPSGFGEFKGPPKVVTSSSKSHDLLVASKLWTVSEEMTGEKFEL</sequence>
<evidence type="ECO:0000313" key="3">
    <source>
        <dbReference type="Proteomes" id="UP000199673"/>
    </source>
</evidence>
<dbReference type="PANTHER" id="PTHR43157">
    <property type="entry name" value="PHOSPHATIDYLINOSITOL-GLYCAN BIOSYNTHESIS CLASS F PROTEIN-RELATED"/>
    <property type="match status" value="1"/>
</dbReference>
<dbReference type="InterPro" id="IPR036291">
    <property type="entry name" value="NAD(P)-bd_dom_sf"/>
</dbReference>
<dbReference type="InterPro" id="IPR002347">
    <property type="entry name" value="SDR_fam"/>
</dbReference>
<name>A0A1I6YWH9_9BACT</name>
<gene>
    <name evidence="2" type="ORF">SAMN04489724_1273</name>
</gene>
<dbReference type="OrthoDB" id="597510at2"/>
<dbReference type="PANTHER" id="PTHR43157:SF31">
    <property type="entry name" value="PHOSPHATIDYLINOSITOL-GLYCAN BIOSYNTHESIS CLASS F PROTEIN"/>
    <property type="match status" value="1"/>
</dbReference>